<dbReference type="PROSITE" id="PS50966">
    <property type="entry name" value="ZF_SWIM"/>
    <property type="match status" value="1"/>
</dbReference>
<dbReference type="SMART" id="SM00575">
    <property type="entry name" value="ZnF_PMZ"/>
    <property type="match status" value="1"/>
</dbReference>
<dbReference type="PANTHER" id="PTHR31973:SF198">
    <property type="entry name" value="TRANSCRIPTION FACTOR INTERACTOR AND REGULATOR CCHC(ZN) FAMILY"/>
    <property type="match status" value="1"/>
</dbReference>
<evidence type="ECO:0000256" key="4">
    <source>
        <dbReference type="PROSITE-ProRule" id="PRU00325"/>
    </source>
</evidence>
<evidence type="ECO:0000256" key="1">
    <source>
        <dbReference type="ARBA" id="ARBA00022723"/>
    </source>
</evidence>
<evidence type="ECO:0000256" key="2">
    <source>
        <dbReference type="ARBA" id="ARBA00022771"/>
    </source>
</evidence>
<accession>A0A2I0XCJ2</accession>
<reference evidence="6 7" key="2">
    <citation type="journal article" date="2017" name="Nature">
        <title>The Apostasia genome and the evolution of orchids.</title>
        <authorList>
            <person name="Zhang G.Q."/>
            <person name="Liu K.W."/>
            <person name="Li Z."/>
            <person name="Lohaus R."/>
            <person name="Hsiao Y.Y."/>
            <person name="Niu S.C."/>
            <person name="Wang J.Y."/>
            <person name="Lin Y.C."/>
            <person name="Xu Q."/>
            <person name="Chen L.J."/>
            <person name="Yoshida K."/>
            <person name="Fujiwara S."/>
            <person name="Wang Z.W."/>
            <person name="Zhang Y.Q."/>
            <person name="Mitsuda N."/>
            <person name="Wang M."/>
            <person name="Liu G.H."/>
            <person name="Pecoraro L."/>
            <person name="Huang H.X."/>
            <person name="Xiao X.J."/>
            <person name="Lin M."/>
            <person name="Wu X.Y."/>
            <person name="Wu W.L."/>
            <person name="Chen Y.Y."/>
            <person name="Chang S.B."/>
            <person name="Sakamoto S."/>
            <person name="Ohme-Takagi M."/>
            <person name="Yagi M."/>
            <person name="Zeng S.J."/>
            <person name="Shen C.Y."/>
            <person name="Yeh C.M."/>
            <person name="Luo Y.B."/>
            <person name="Tsai W.C."/>
            <person name="Van de Peer Y."/>
            <person name="Liu Z.J."/>
        </authorList>
    </citation>
    <scope>NUCLEOTIDE SEQUENCE [LARGE SCALE GENOMIC DNA]</scope>
    <source>
        <tissue evidence="6">The whole plant</tissue>
    </source>
</reference>
<keyword evidence="2 4" id="KW-0863">Zinc-finger</keyword>
<organism evidence="6 7">
    <name type="scientific">Dendrobium catenatum</name>
    <dbReference type="NCBI Taxonomy" id="906689"/>
    <lineage>
        <taxon>Eukaryota</taxon>
        <taxon>Viridiplantae</taxon>
        <taxon>Streptophyta</taxon>
        <taxon>Embryophyta</taxon>
        <taxon>Tracheophyta</taxon>
        <taxon>Spermatophyta</taxon>
        <taxon>Magnoliopsida</taxon>
        <taxon>Liliopsida</taxon>
        <taxon>Asparagales</taxon>
        <taxon>Orchidaceae</taxon>
        <taxon>Epidendroideae</taxon>
        <taxon>Malaxideae</taxon>
        <taxon>Dendrobiinae</taxon>
        <taxon>Dendrobium</taxon>
    </lineage>
</organism>
<dbReference type="STRING" id="906689.A0A2I0XCJ2"/>
<dbReference type="PANTHER" id="PTHR31973">
    <property type="entry name" value="POLYPROTEIN, PUTATIVE-RELATED"/>
    <property type="match status" value="1"/>
</dbReference>
<gene>
    <name evidence="6" type="ORF">MA16_Dca003360</name>
</gene>
<reference evidence="6 7" key="1">
    <citation type="journal article" date="2016" name="Sci. Rep.">
        <title>The Dendrobium catenatum Lindl. genome sequence provides insights into polysaccharide synthase, floral development and adaptive evolution.</title>
        <authorList>
            <person name="Zhang G.Q."/>
            <person name="Xu Q."/>
            <person name="Bian C."/>
            <person name="Tsai W.C."/>
            <person name="Yeh C.M."/>
            <person name="Liu K.W."/>
            <person name="Yoshida K."/>
            <person name="Zhang L.S."/>
            <person name="Chang S.B."/>
            <person name="Chen F."/>
            <person name="Shi Y."/>
            <person name="Su Y.Y."/>
            <person name="Zhang Y.Q."/>
            <person name="Chen L.J."/>
            <person name="Yin Y."/>
            <person name="Lin M."/>
            <person name="Huang H."/>
            <person name="Deng H."/>
            <person name="Wang Z.W."/>
            <person name="Zhu S.L."/>
            <person name="Zhao X."/>
            <person name="Deng C."/>
            <person name="Niu S.C."/>
            <person name="Huang J."/>
            <person name="Wang M."/>
            <person name="Liu G.H."/>
            <person name="Yang H.J."/>
            <person name="Xiao X.J."/>
            <person name="Hsiao Y.Y."/>
            <person name="Wu W.L."/>
            <person name="Chen Y.Y."/>
            <person name="Mitsuda N."/>
            <person name="Ohme-Takagi M."/>
            <person name="Luo Y.B."/>
            <person name="Van de Peer Y."/>
            <person name="Liu Z.J."/>
        </authorList>
    </citation>
    <scope>NUCLEOTIDE SEQUENCE [LARGE SCALE GENOMIC DNA]</scope>
    <source>
        <tissue evidence="6">The whole plant</tissue>
    </source>
</reference>
<sequence>MEQRATHKITSSTWHRELVPHAEEYIREITTRKEHLLIRQSSFHRAEVESLHCRHIVDIETKECTCNVWKLTGLPCIHAIAFIGKKEHPLWHTYVNDYYYIYRYRLSYDGAIAMLPGKDQWQVVQDLVEVGAPNTSRPRGRPKRRRLPIFWKRKEKFTNVADVDFWVIIEVHARIH</sequence>
<evidence type="ECO:0000256" key="3">
    <source>
        <dbReference type="ARBA" id="ARBA00022833"/>
    </source>
</evidence>
<name>A0A2I0XCJ2_9ASPA</name>
<evidence type="ECO:0000313" key="6">
    <source>
        <dbReference type="EMBL" id="PKU85619.1"/>
    </source>
</evidence>
<feature type="domain" description="SWIM-type" evidence="5">
    <location>
        <begin position="55"/>
        <end position="87"/>
    </location>
</feature>
<keyword evidence="3" id="KW-0862">Zinc</keyword>
<keyword evidence="7" id="KW-1185">Reference proteome</keyword>
<dbReference type="AlphaFoldDB" id="A0A2I0XCJ2"/>
<evidence type="ECO:0000259" key="5">
    <source>
        <dbReference type="PROSITE" id="PS50966"/>
    </source>
</evidence>
<dbReference type="GO" id="GO:0008270">
    <property type="term" value="F:zinc ion binding"/>
    <property type="evidence" value="ECO:0007669"/>
    <property type="project" value="UniProtKB-KW"/>
</dbReference>
<proteinExistence type="predicted"/>
<evidence type="ECO:0000313" key="7">
    <source>
        <dbReference type="Proteomes" id="UP000233837"/>
    </source>
</evidence>
<dbReference type="Pfam" id="PF04434">
    <property type="entry name" value="SWIM"/>
    <property type="match status" value="1"/>
</dbReference>
<dbReference type="Proteomes" id="UP000233837">
    <property type="component" value="Unassembled WGS sequence"/>
</dbReference>
<keyword evidence="1" id="KW-0479">Metal-binding</keyword>
<dbReference type="EMBL" id="KZ501977">
    <property type="protein sequence ID" value="PKU85619.1"/>
    <property type="molecule type" value="Genomic_DNA"/>
</dbReference>
<protein>
    <submittedName>
        <fullName evidence="6">Ubiquitin-conjugating enzyme E2 S</fullName>
    </submittedName>
</protein>
<dbReference type="InterPro" id="IPR007527">
    <property type="entry name" value="Znf_SWIM"/>
</dbReference>
<dbReference type="InterPro" id="IPR006564">
    <property type="entry name" value="Znf_PMZ"/>
</dbReference>